<proteinExistence type="predicted"/>
<dbReference type="RefSeq" id="WP_189419159.1">
    <property type="nucleotide sequence ID" value="NZ_BMYZ01000002.1"/>
</dbReference>
<dbReference type="Proteomes" id="UP000619761">
    <property type="component" value="Unassembled WGS sequence"/>
</dbReference>
<keyword evidence="2" id="KW-1185">Reference proteome</keyword>
<accession>A0ABQ3B4X8</accession>
<evidence type="ECO:0000313" key="2">
    <source>
        <dbReference type="Proteomes" id="UP000619761"/>
    </source>
</evidence>
<organism evidence="1 2">
    <name type="scientific">Cellvibrio zantedeschiae</name>
    <dbReference type="NCBI Taxonomy" id="1237077"/>
    <lineage>
        <taxon>Bacteria</taxon>
        <taxon>Pseudomonadati</taxon>
        <taxon>Pseudomonadota</taxon>
        <taxon>Gammaproteobacteria</taxon>
        <taxon>Cellvibrionales</taxon>
        <taxon>Cellvibrionaceae</taxon>
        <taxon>Cellvibrio</taxon>
    </lineage>
</organism>
<name>A0ABQ3B4X8_9GAMM</name>
<protein>
    <submittedName>
        <fullName evidence="1">Uncharacterized protein</fullName>
    </submittedName>
</protein>
<comment type="caution">
    <text evidence="1">The sequence shown here is derived from an EMBL/GenBank/DDBJ whole genome shotgun (WGS) entry which is preliminary data.</text>
</comment>
<reference evidence="2" key="1">
    <citation type="journal article" date="2019" name="Int. J. Syst. Evol. Microbiol.">
        <title>The Global Catalogue of Microorganisms (GCM) 10K type strain sequencing project: providing services to taxonomists for standard genome sequencing and annotation.</title>
        <authorList>
            <consortium name="The Broad Institute Genomics Platform"/>
            <consortium name="The Broad Institute Genome Sequencing Center for Infectious Disease"/>
            <person name="Wu L."/>
            <person name="Ma J."/>
        </authorList>
    </citation>
    <scope>NUCLEOTIDE SEQUENCE [LARGE SCALE GENOMIC DNA]</scope>
    <source>
        <strain evidence="2">KCTC 32239</strain>
    </source>
</reference>
<dbReference type="EMBL" id="BMYZ01000002">
    <property type="protein sequence ID" value="GGY79452.1"/>
    <property type="molecule type" value="Genomic_DNA"/>
</dbReference>
<evidence type="ECO:0000313" key="1">
    <source>
        <dbReference type="EMBL" id="GGY79452.1"/>
    </source>
</evidence>
<sequence>MANEQTFDVNSRHVMSVDFNGTSGLCDVVVSEKQSDRTFTKSMVLAQYNQLVDWLRENDHGFAMMSIRSYF</sequence>
<gene>
    <name evidence="1" type="ORF">GCM10011613_25380</name>
</gene>